<reference evidence="2" key="1">
    <citation type="journal article" date="2020" name="Stud. Mycol.">
        <title>101 Dothideomycetes genomes: a test case for predicting lifestyles and emergence of pathogens.</title>
        <authorList>
            <person name="Haridas S."/>
            <person name="Albert R."/>
            <person name="Binder M."/>
            <person name="Bloem J."/>
            <person name="Labutti K."/>
            <person name="Salamov A."/>
            <person name="Andreopoulos B."/>
            <person name="Baker S."/>
            <person name="Barry K."/>
            <person name="Bills G."/>
            <person name="Bluhm B."/>
            <person name="Cannon C."/>
            <person name="Castanera R."/>
            <person name="Culley D."/>
            <person name="Daum C."/>
            <person name="Ezra D."/>
            <person name="Gonzalez J."/>
            <person name="Henrissat B."/>
            <person name="Kuo A."/>
            <person name="Liang C."/>
            <person name="Lipzen A."/>
            <person name="Lutzoni F."/>
            <person name="Magnuson J."/>
            <person name="Mondo S."/>
            <person name="Nolan M."/>
            <person name="Ohm R."/>
            <person name="Pangilinan J."/>
            <person name="Park H.-J."/>
            <person name="Ramirez L."/>
            <person name="Alfaro M."/>
            <person name="Sun H."/>
            <person name="Tritt A."/>
            <person name="Yoshinaga Y."/>
            <person name="Zwiers L.-H."/>
            <person name="Turgeon B."/>
            <person name="Goodwin S."/>
            <person name="Spatafora J."/>
            <person name="Crous P."/>
            <person name="Grigoriev I."/>
        </authorList>
    </citation>
    <scope>NUCLEOTIDE SEQUENCE</scope>
    <source>
        <strain evidence="2">CBS 675.92</strain>
    </source>
</reference>
<dbReference type="EMBL" id="ML977039">
    <property type="protein sequence ID" value="KAF1949251.1"/>
    <property type="molecule type" value="Genomic_DNA"/>
</dbReference>
<protein>
    <submittedName>
        <fullName evidence="2">Uncharacterized protein</fullName>
    </submittedName>
</protein>
<gene>
    <name evidence="2" type="ORF">CC80DRAFT_274492</name>
</gene>
<organism evidence="2 3">
    <name type="scientific">Byssothecium circinans</name>
    <dbReference type="NCBI Taxonomy" id="147558"/>
    <lineage>
        <taxon>Eukaryota</taxon>
        <taxon>Fungi</taxon>
        <taxon>Dikarya</taxon>
        <taxon>Ascomycota</taxon>
        <taxon>Pezizomycotina</taxon>
        <taxon>Dothideomycetes</taxon>
        <taxon>Pleosporomycetidae</taxon>
        <taxon>Pleosporales</taxon>
        <taxon>Massarineae</taxon>
        <taxon>Massarinaceae</taxon>
        <taxon>Byssothecium</taxon>
    </lineage>
</organism>
<name>A0A6A5T9L0_9PLEO</name>
<keyword evidence="3" id="KW-1185">Reference proteome</keyword>
<feature type="region of interest" description="Disordered" evidence="1">
    <location>
        <begin position="44"/>
        <end position="74"/>
    </location>
</feature>
<evidence type="ECO:0000313" key="2">
    <source>
        <dbReference type="EMBL" id="KAF1949251.1"/>
    </source>
</evidence>
<evidence type="ECO:0000256" key="1">
    <source>
        <dbReference type="SAM" id="MobiDB-lite"/>
    </source>
</evidence>
<dbReference type="Proteomes" id="UP000800035">
    <property type="component" value="Unassembled WGS sequence"/>
</dbReference>
<accession>A0A6A5T9L0</accession>
<sequence length="124" mass="13584">MPLPAPCSPFCDVCRPTPQPTLRNRNCGLVGMLLWAAPGNKPLHPTCKSNAQPHSTPELHPSSRQRGRKRDIKGSFVKPGQGAFRVWHFCSEDVISASSAMRQLSARPIADPFRSMGALSTSYK</sequence>
<dbReference type="AlphaFoldDB" id="A0A6A5T9L0"/>
<evidence type="ECO:0000313" key="3">
    <source>
        <dbReference type="Proteomes" id="UP000800035"/>
    </source>
</evidence>
<proteinExistence type="predicted"/>